<evidence type="ECO:0000256" key="7">
    <source>
        <dbReference type="ARBA" id="ARBA00022490"/>
    </source>
</evidence>
<comment type="subcellular location">
    <subcellularLocation>
        <location evidence="3 16">Cytoplasm</location>
    </subcellularLocation>
</comment>
<evidence type="ECO:0000256" key="4">
    <source>
        <dbReference type="ARBA" id="ARBA00005225"/>
    </source>
</evidence>
<dbReference type="GO" id="GO:0004594">
    <property type="term" value="F:pantothenate kinase activity"/>
    <property type="evidence" value="ECO:0007669"/>
    <property type="project" value="UniProtKB-UniRule"/>
</dbReference>
<dbReference type="EMBL" id="JH611184">
    <property type="protein sequence ID" value="EJP73045.1"/>
    <property type="molecule type" value="Genomic_DNA"/>
</dbReference>
<evidence type="ECO:0000256" key="5">
    <source>
        <dbReference type="ARBA" id="ARBA00011738"/>
    </source>
</evidence>
<dbReference type="HOGENOM" id="CLU_066627_2_0_6"/>
<proteinExistence type="inferred from homology"/>
<dbReference type="EC" id="2.7.1.33" evidence="6 16"/>
<feature type="binding site" evidence="16">
    <location>
        <position position="120"/>
    </location>
    <ligand>
        <name>ATP</name>
        <dbReference type="ChEBI" id="CHEBI:30616"/>
    </ligand>
</feature>
<evidence type="ECO:0000313" key="17">
    <source>
        <dbReference type="EMBL" id="EJP73045.1"/>
    </source>
</evidence>
<dbReference type="Pfam" id="PF03309">
    <property type="entry name" value="Pan_kinase"/>
    <property type="match status" value="1"/>
</dbReference>
<evidence type="ECO:0000256" key="1">
    <source>
        <dbReference type="ARBA" id="ARBA00001206"/>
    </source>
</evidence>
<comment type="subunit">
    <text evidence="5 16">Homodimer.</text>
</comment>
<dbReference type="InterPro" id="IPR004619">
    <property type="entry name" value="Type_III_PanK"/>
</dbReference>
<dbReference type="UniPathway" id="UPA00241">
    <property type="reaction ID" value="UER00352"/>
</dbReference>
<evidence type="ECO:0000256" key="12">
    <source>
        <dbReference type="ARBA" id="ARBA00022958"/>
    </source>
</evidence>
<dbReference type="NCBIfam" id="TIGR00671">
    <property type="entry name" value="baf"/>
    <property type="match status" value="1"/>
</dbReference>
<comment type="cofactor">
    <cofactor evidence="2">
        <name>K(+)</name>
        <dbReference type="ChEBI" id="CHEBI:29103"/>
    </cofactor>
</comment>
<accession>J4WZM3</accession>
<keyword evidence="16" id="KW-0479">Metal-binding</keyword>
<dbReference type="PANTHER" id="PTHR34265:SF1">
    <property type="entry name" value="TYPE III PANTOTHENATE KINASE"/>
    <property type="match status" value="1"/>
</dbReference>
<feature type="binding site" evidence="16">
    <location>
        <position position="87"/>
    </location>
    <ligand>
        <name>substrate</name>
    </ligand>
</feature>
<keyword evidence="13 16" id="KW-0173">Coenzyme A biosynthesis</keyword>
<evidence type="ECO:0000256" key="10">
    <source>
        <dbReference type="ARBA" id="ARBA00022777"/>
    </source>
</evidence>
<evidence type="ECO:0000256" key="13">
    <source>
        <dbReference type="ARBA" id="ARBA00022993"/>
    </source>
</evidence>
<evidence type="ECO:0000256" key="15">
    <source>
        <dbReference type="ARBA" id="ARBA00040883"/>
    </source>
</evidence>
<feature type="binding site" evidence="16">
    <location>
        <position position="172"/>
    </location>
    <ligand>
        <name>substrate</name>
    </ligand>
</feature>
<dbReference type="InterPro" id="IPR043129">
    <property type="entry name" value="ATPase_NBD"/>
</dbReference>
<evidence type="ECO:0000256" key="11">
    <source>
        <dbReference type="ARBA" id="ARBA00022840"/>
    </source>
</evidence>
<feature type="binding site" evidence="16">
    <location>
        <position position="117"/>
    </location>
    <ligand>
        <name>K(+)</name>
        <dbReference type="ChEBI" id="CHEBI:29103"/>
    </ligand>
</feature>
<keyword evidence="7 16" id="KW-0963">Cytoplasm</keyword>
<dbReference type="GO" id="GO:0005524">
    <property type="term" value="F:ATP binding"/>
    <property type="evidence" value="ECO:0007669"/>
    <property type="project" value="UniProtKB-UniRule"/>
</dbReference>
<dbReference type="GO" id="GO:0015937">
    <property type="term" value="P:coenzyme A biosynthetic process"/>
    <property type="evidence" value="ECO:0007669"/>
    <property type="project" value="UniProtKB-UniRule"/>
</dbReference>
<comment type="cofactor">
    <cofactor evidence="16">
        <name>NH4(+)</name>
        <dbReference type="ChEBI" id="CHEBI:28938"/>
    </cofactor>
    <cofactor evidence="16">
        <name>K(+)</name>
        <dbReference type="ChEBI" id="CHEBI:29103"/>
    </cofactor>
    <text evidence="16">A monovalent cation. Ammonium or potassium.</text>
</comment>
<comment type="pathway">
    <text evidence="4 16">Cofactor biosynthesis; coenzyme A biosynthesis; CoA from (R)-pantothenate: step 1/5.</text>
</comment>
<evidence type="ECO:0000256" key="8">
    <source>
        <dbReference type="ARBA" id="ARBA00022679"/>
    </source>
</evidence>
<dbReference type="CDD" id="cd24015">
    <property type="entry name" value="ASKHA_NBD_PanK-III"/>
    <property type="match status" value="1"/>
</dbReference>
<evidence type="ECO:0000256" key="14">
    <source>
        <dbReference type="ARBA" id="ARBA00038036"/>
    </source>
</evidence>
<evidence type="ECO:0000256" key="2">
    <source>
        <dbReference type="ARBA" id="ARBA00001958"/>
    </source>
</evidence>
<feature type="binding site" evidence="16">
    <location>
        <begin position="6"/>
        <end position="13"/>
    </location>
    <ligand>
        <name>ATP</name>
        <dbReference type="ChEBI" id="CHEBI:30616"/>
    </ligand>
</feature>
<dbReference type="GO" id="GO:0005737">
    <property type="term" value="C:cytoplasm"/>
    <property type="evidence" value="ECO:0007669"/>
    <property type="project" value="UniProtKB-SubCell"/>
</dbReference>
<comment type="catalytic activity">
    <reaction evidence="1 16">
        <text>(R)-pantothenate + ATP = (R)-4'-phosphopantothenate + ADP + H(+)</text>
        <dbReference type="Rhea" id="RHEA:16373"/>
        <dbReference type="ChEBI" id="CHEBI:10986"/>
        <dbReference type="ChEBI" id="CHEBI:15378"/>
        <dbReference type="ChEBI" id="CHEBI:29032"/>
        <dbReference type="ChEBI" id="CHEBI:30616"/>
        <dbReference type="ChEBI" id="CHEBI:456216"/>
        <dbReference type="EC" id="2.7.1.33"/>
    </reaction>
</comment>
<dbReference type="SUPFAM" id="SSF53067">
    <property type="entry name" value="Actin-like ATPase domain"/>
    <property type="match status" value="2"/>
</dbReference>
<evidence type="ECO:0000256" key="6">
    <source>
        <dbReference type="ARBA" id="ARBA00012102"/>
    </source>
</evidence>
<evidence type="ECO:0000256" key="3">
    <source>
        <dbReference type="ARBA" id="ARBA00004496"/>
    </source>
</evidence>
<protein>
    <recommendedName>
        <fullName evidence="15 16">Type III pantothenate kinase</fullName>
        <ecNumber evidence="6 16">2.7.1.33</ecNumber>
    </recommendedName>
    <alternativeName>
        <fullName evidence="16">PanK-III</fullName>
    </alternativeName>
    <alternativeName>
        <fullName evidence="16">Pantothenic acid kinase</fullName>
    </alternativeName>
</protein>
<dbReference type="AlphaFoldDB" id="J4WZM3"/>
<dbReference type="Gene3D" id="3.30.420.40">
    <property type="match status" value="2"/>
</dbReference>
<comment type="similarity">
    <text evidence="14 16">Belongs to the type III pantothenate kinase family.</text>
</comment>
<reference evidence="17 18" key="1">
    <citation type="journal article" date="2012" name="ISME J.">
        <title>Genomic insights to SAR86, an abundant and uncultivated marine bacterial lineage.</title>
        <authorList>
            <person name="Dupont C.L."/>
            <person name="Rusch D.B."/>
            <person name="Yooseph S."/>
            <person name="Lombardo M.J."/>
            <person name="Richter R.A."/>
            <person name="Valas R."/>
            <person name="Novotny M."/>
            <person name="Yee-Greenbaum J."/>
            <person name="Selengut J.D."/>
            <person name="Haft D.H."/>
            <person name="Halpern A.L."/>
            <person name="Lasken R.S."/>
            <person name="Nealson K."/>
            <person name="Friedman R."/>
            <person name="Venter J.C."/>
        </authorList>
    </citation>
    <scope>NUCLEOTIDE SEQUENCE [LARGE SCALE GENOMIC DNA]</scope>
</reference>
<gene>
    <name evidence="16" type="primary">coaX</name>
    <name evidence="17" type="ORF">NT02SARS_1929</name>
</gene>
<feature type="binding site" evidence="16">
    <location>
        <begin position="94"/>
        <end position="97"/>
    </location>
    <ligand>
        <name>substrate</name>
    </ligand>
</feature>
<keyword evidence="10 16" id="KW-0418">Kinase</keyword>
<keyword evidence="11 16" id="KW-0067">ATP-binding</keyword>
<keyword evidence="12 16" id="KW-0630">Potassium</keyword>
<name>J4WZM3_9GAMM</name>
<dbReference type="HAMAP" id="MF_01274">
    <property type="entry name" value="Pantothen_kinase_3"/>
    <property type="match status" value="1"/>
</dbReference>
<evidence type="ECO:0000256" key="9">
    <source>
        <dbReference type="ARBA" id="ARBA00022741"/>
    </source>
</evidence>
<dbReference type="PANTHER" id="PTHR34265">
    <property type="entry name" value="TYPE III PANTOTHENATE KINASE"/>
    <property type="match status" value="1"/>
</dbReference>
<keyword evidence="8 16" id="KW-0808">Transferase</keyword>
<dbReference type="GO" id="GO:0046872">
    <property type="term" value="F:metal ion binding"/>
    <property type="evidence" value="ECO:0007669"/>
    <property type="project" value="UniProtKB-KW"/>
</dbReference>
<keyword evidence="9 16" id="KW-0547">Nucleotide-binding</keyword>
<evidence type="ECO:0000313" key="18">
    <source>
        <dbReference type="Proteomes" id="UP000010116"/>
    </source>
</evidence>
<organism evidence="17 18">
    <name type="scientific">SAR86 cluster bacterium SAR86B</name>
    <dbReference type="NCBI Taxonomy" id="1123867"/>
    <lineage>
        <taxon>Bacteria</taxon>
        <taxon>Pseudomonadati</taxon>
        <taxon>Pseudomonadota</taxon>
        <taxon>Gammaproteobacteria</taxon>
        <taxon>SAR86 cluster</taxon>
    </lineage>
</organism>
<evidence type="ECO:0000256" key="16">
    <source>
        <dbReference type="HAMAP-Rule" id="MF_01274"/>
    </source>
</evidence>
<dbReference type="Proteomes" id="UP000010116">
    <property type="component" value="Unassembled WGS sequence"/>
</dbReference>
<feature type="active site" description="Proton acceptor" evidence="16">
    <location>
        <position position="96"/>
    </location>
</feature>
<comment type="function">
    <text evidence="16">Catalyzes the phosphorylation of pantothenate (Pan), the first step in CoA biosynthesis.</text>
</comment>
<sequence>MNLVIDIGNSKVKFFLFKNNKSVHTEICDNSDFTKILESIAKKNNINNIICSSVSTNHDSIISENFKNSKILSLSDDSLLIPFENNYKSKSSLGQDRIALVSAAIYNYPNINNLIIDLGTCITYDFIDSNKIYYGGAISPGLNLRYRSLNDYTSNLPLLEFEEVNKILGTTTNESIHSGIYFGVIAEVNNYIQLLKKDYPELNVIIVGGFSKFLFNKIKNAIFADQDFLAQGLNYIINYNENR</sequence>